<organism evidence="2 3">
    <name type="scientific">Buttiauxella brennerae ATCC 51605</name>
    <dbReference type="NCBI Taxonomy" id="1354251"/>
    <lineage>
        <taxon>Bacteria</taxon>
        <taxon>Pseudomonadati</taxon>
        <taxon>Pseudomonadota</taxon>
        <taxon>Gammaproteobacteria</taxon>
        <taxon>Enterobacterales</taxon>
        <taxon>Enterobacteriaceae</taxon>
        <taxon>Buttiauxella</taxon>
    </lineage>
</organism>
<sequence length="324" mass="37400">MFFDNASSKIGILNTSICSMNIGDFIIMDSAYKQISKLFPQSQKVHFPTHERITRVGMKRQKEISANILCGTNCLNSSMLLHRQWNVDLYNAFFMKEVITLGVGWTNYQDKPGSYTSFLLRHILSKTHMHSVRDSYTEKLLKSAGITNIVNTACATMWDLTEDHCAQIVPKKSKDVIFTLTDYRKDYAKDLILIEALKKSYDDVYFWVQGSQDYEYFQSFGCLINGIKVIPANLSDFDYVLENVPSIDYVGTRLHAGIRALQKLRRSIIISVDNRAEEKRKDFNLHVIPRDLCVDEYVSIFNEEHDTNISLPLKSIELWKSQFE</sequence>
<evidence type="ECO:0000313" key="2">
    <source>
        <dbReference type="EMBL" id="OAT28946.1"/>
    </source>
</evidence>
<evidence type="ECO:0000313" key="3">
    <source>
        <dbReference type="Proteomes" id="UP000078410"/>
    </source>
</evidence>
<dbReference type="AlphaFoldDB" id="A0A1B7IHM7"/>
<keyword evidence="3" id="KW-1185">Reference proteome</keyword>
<dbReference type="PATRIC" id="fig|1354251.4.peg.3695"/>
<dbReference type="InterPro" id="IPR007345">
    <property type="entry name" value="Polysacch_pyruvyl_Trfase"/>
</dbReference>
<dbReference type="Proteomes" id="UP000078410">
    <property type="component" value="Unassembled WGS sequence"/>
</dbReference>
<feature type="domain" description="Polysaccharide pyruvyl transferase" evidence="1">
    <location>
        <begin position="21"/>
        <end position="274"/>
    </location>
</feature>
<proteinExistence type="predicted"/>
<gene>
    <name evidence="2" type="ORF">M975_3593</name>
</gene>
<accession>A0A1B7IHM7</accession>
<evidence type="ECO:0000259" key="1">
    <source>
        <dbReference type="Pfam" id="PF04230"/>
    </source>
</evidence>
<comment type="caution">
    <text evidence="2">The sequence shown here is derived from an EMBL/GenBank/DDBJ whole genome shotgun (WGS) entry which is preliminary data.</text>
</comment>
<dbReference type="Pfam" id="PF04230">
    <property type="entry name" value="PS_pyruv_trans"/>
    <property type="match status" value="1"/>
</dbReference>
<protein>
    <recommendedName>
        <fullName evidence="1">Polysaccharide pyruvyl transferase domain-containing protein</fullName>
    </recommendedName>
</protein>
<reference evidence="2 3" key="1">
    <citation type="submission" date="2016-04" db="EMBL/GenBank/DDBJ databases">
        <title>ATOL: Assembling a taxonomically balanced genome-scale reconstruction of the evolutionary history of the Enterobacteriaceae.</title>
        <authorList>
            <person name="Plunkett G.III."/>
            <person name="Neeno-Eckwall E.C."/>
            <person name="Glasner J.D."/>
            <person name="Perna N.T."/>
        </authorList>
    </citation>
    <scope>NUCLEOTIDE SEQUENCE [LARGE SCALE GENOMIC DNA]</scope>
    <source>
        <strain evidence="2 3">ATCC 51605</strain>
    </source>
</reference>
<dbReference type="EMBL" id="LXER01000032">
    <property type="protein sequence ID" value="OAT28946.1"/>
    <property type="molecule type" value="Genomic_DNA"/>
</dbReference>
<name>A0A1B7IHM7_9ENTR</name>